<evidence type="ECO:0000313" key="2">
    <source>
        <dbReference type="EMBL" id="GJD52781.1"/>
    </source>
</evidence>
<accession>A0ABQ4R639</accession>
<evidence type="ECO:0000313" key="3">
    <source>
        <dbReference type="Proteomes" id="UP001055167"/>
    </source>
</evidence>
<dbReference type="EMBL" id="BPQH01000022">
    <property type="protein sequence ID" value="GJD52781.1"/>
    <property type="molecule type" value="Genomic_DNA"/>
</dbReference>
<gene>
    <name evidence="2" type="ORF">OPKNFCMD_5548</name>
</gene>
<reference evidence="2" key="2">
    <citation type="submission" date="2021-08" db="EMBL/GenBank/DDBJ databases">
        <authorList>
            <person name="Tani A."/>
            <person name="Ola A."/>
            <person name="Ogura Y."/>
            <person name="Katsura K."/>
            <person name="Hayashi T."/>
        </authorList>
    </citation>
    <scope>NUCLEOTIDE SEQUENCE</scope>
    <source>
        <strain evidence="2">KCTC 52305</strain>
    </source>
</reference>
<reference evidence="2" key="1">
    <citation type="journal article" date="2021" name="Front. Microbiol.">
        <title>Comprehensive Comparative Genomics and Phenotyping of Methylobacterium Species.</title>
        <authorList>
            <person name="Alessa O."/>
            <person name="Ogura Y."/>
            <person name="Fujitani Y."/>
            <person name="Takami H."/>
            <person name="Hayashi T."/>
            <person name="Sahin N."/>
            <person name="Tani A."/>
        </authorList>
    </citation>
    <scope>NUCLEOTIDE SEQUENCE</scope>
    <source>
        <strain evidence="2">KCTC 52305</strain>
    </source>
</reference>
<name>A0ABQ4R639_9HYPH</name>
<proteinExistence type="predicted"/>
<dbReference type="Proteomes" id="UP001055167">
    <property type="component" value="Unassembled WGS sequence"/>
</dbReference>
<protein>
    <recommendedName>
        <fullName evidence="1">DUF6894 domain-containing protein</fullName>
    </recommendedName>
</protein>
<dbReference type="InterPro" id="IPR054189">
    <property type="entry name" value="DUF6894"/>
</dbReference>
<organism evidence="2 3">
    <name type="scientific">Methylobacterium crusticola</name>
    <dbReference type="NCBI Taxonomy" id="1697972"/>
    <lineage>
        <taxon>Bacteria</taxon>
        <taxon>Pseudomonadati</taxon>
        <taxon>Pseudomonadota</taxon>
        <taxon>Alphaproteobacteria</taxon>
        <taxon>Hyphomicrobiales</taxon>
        <taxon>Methylobacteriaceae</taxon>
        <taxon>Methylobacterium</taxon>
    </lineage>
</organism>
<dbReference type="RefSeq" id="WP_162501549.1">
    <property type="nucleotide sequence ID" value="NZ_BPQH01000022.1"/>
</dbReference>
<feature type="domain" description="DUF6894" evidence="1">
    <location>
        <begin position="4"/>
        <end position="72"/>
    </location>
</feature>
<sequence length="83" mass="9630">MPQRFYFHLINVTAKIEDPDGVEADNLEQAEAEAISVIDAMRDNGDLILDSAEWRLEICDEDGRVIRSIRLTWDELFPERKSH</sequence>
<evidence type="ECO:0000259" key="1">
    <source>
        <dbReference type="Pfam" id="PF21834"/>
    </source>
</evidence>
<comment type="caution">
    <text evidence="2">The sequence shown here is derived from an EMBL/GenBank/DDBJ whole genome shotgun (WGS) entry which is preliminary data.</text>
</comment>
<dbReference type="Pfam" id="PF21834">
    <property type="entry name" value="DUF6894"/>
    <property type="match status" value="1"/>
</dbReference>
<keyword evidence="3" id="KW-1185">Reference proteome</keyword>